<feature type="compositionally biased region" description="Basic and acidic residues" evidence="1">
    <location>
        <begin position="191"/>
        <end position="204"/>
    </location>
</feature>
<feature type="compositionally biased region" description="Basic residues" evidence="1">
    <location>
        <begin position="66"/>
        <end position="75"/>
    </location>
</feature>
<reference evidence="2 3" key="1">
    <citation type="submission" date="2014-04" db="EMBL/GenBank/DDBJ databases">
        <authorList>
            <consortium name="DOE Joint Genome Institute"/>
            <person name="Kuo A."/>
            <person name="Kohler A."/>
            <person name="Nagy L.G."/>
            <person name="Floudas D."/>
            <person name="Copeland A."/>
            <person name="Barry K.W."/>
            <person name="Cichocki N."/>
            <person name="Veneault-Fourrey C."/>
            <person name="LaButti K."/>
            <person name="Lindquist E.A."/>
            <person name="Lipzen A."/>
            <person name="Lundell T."/>
            <person name="Morin E."/>
            <person name="Murat C."/>
            <person name="Sun H."/>
            <person name="Tunlid A."/>
            <person name="Henrissat B."/>
            <person name="Grigoriev I.V."/>
            <person name="Hibbett D.S."/>
            <person name="Martin F."/>
            <person name="Nordberg H.P."/>
            <person name="Cantor M.N."/>
            <person name="Hua S.X."/>
        </authorList>
    </citation>
    <scope>NUCLEOTIDE SEQUENCE [LARGE SCALE GENOMIC DNA]</scope>
    <source>
        <strain evidence="2 3">LaAM-08-1</strain>
    </source>
</reference>
<feature type="compositionally biased region" description="Low complexity" evidence="1">
    <location>
        <begin position="309"/>
        <end position="340"/>
    </location>
</feature>
<organism evidence="2 3">
    <name type="scientific">Laccaria amethystina LaAM-08-1</name>
    <dbReference type="NCBI Taxonomy" id="1095629"/>
    <lineage>
        <taxon>Eukaryota</taxon>
        <taxon>Fungi</taxon>
        <taxon>Dikarya</taxon>
        <taxon>Basidiomycota</taxon>
        <taxon>Agaricomycotina</taxon>
        <taxon>Agaricomycetes</taxon>
        <taxon>Agaricomycetidae</taxon>
        <taxon>Agaricales</taxon>
        <taxon>Agaricineae</taxon>
        <taxon>Hydnangiaceae</taxon>
        <taxon>Laccaria</taxon>
    </lineage>
</organism>
<feature type="compositionally biased region" description="Basic and acidic residues" evidence="1">
    <location>
        <begin position="1"/>
        <end position="13"/>
    </location>
</feature>
<gene>
    <name evidence="2" type="ORF">K443DRAFT_623089</name>
</gene>
<protein>
    <submittedName>
        <fullName evidence="2">Uncharacterized protein</fullName>
    </submittedName>
</protein>
<dbReference type="EMBL" id="KN838639">
    <property type="protein sequence ID" value="KIJ99794.1"/>
    <property type="molecule type" value="Genomic_DNA"/>
</dbReference>
<feature type="region of interest" description="Disordered" evidence="1">
    <location>
        <begin position="1"/>
        <end position="233"/>
    </location>
</feature>
<evidence type="ECO:0000313" key="2">
    <source>
        <dbReference type="EMBL" id="KIJ99794.1"/>
    </source>
</evidence>
<dbReference type="AlphaFoldDB" id="A0A0C9WPB8"/>
<name>A0A0C9WPB8_9AGAR</name>
<evidence type="ECO:0000313" key="3">
    <source>
        <dbReference type="Proteomes" id="UP000054477"/>
    </source>
</evidence>
<reference evidence="3" key="2">
    <citation type="submission" date="2015-01" db="EMBL/GenBank/DDBJ databases">
        <title>Evolutionary Origins and Diversification of the Mycorrhizal Mutualists.</title>
        <authorList>
            <consortium name="DOE Joint Genome Institute"/>
            <consortium name="Mycorrhizal Genomics Consortium"/>
            <person name="Kohler A."/>
            <person name="Kuo A."/>
            <person name="Nagy L.G."/>
            <person name="Floudas D."/>
            <person name="Copeland A."/>
            <person name="Barry K.W."/>
            <person name="Cichocki N."/>
            <person name="Veneault-Fourrey C."/>
            <person name="LaButti K."/>
            <person name="Lindquist E.A."/>
            <person name="Lipzen A."/>
            <person name="Lundell T."/>
            <person name="Morin E."/>
            <person name="Murat C."/>
            <person name="Riley R."/>
            <person name="Ohm R."/>
            <person name="Sun H."/>
            <person name="Tunlid A."/>
            <person name="Henrissat B."/>
            <person name="Grigoriev I.V."/>
            <person name="Hibbett D.S."/>
            <person name="Martin F."/>
        </authorList>
    </citation>
    <scope>NUCLEOTIDE SEQUENCE [LARGE SCALE GENOMIC DNA]</scope>
    <source>
        <strain evidence="3">LaAM-08-1</strain>
    </source>
</reference>
<feature type="compositionally biased region" description="Basic and acidic residues" evidence="1">
    <location>
        <begin position="535"/>
        <end position="544"/>
    </location>
</feature>
<feature type="compositionally biased region" description="Basic and acidic residues" evidence="1">
    <location>
        <begin position="45"/>
        <end position="64"/>
    </location>
</feature>
<accession>A0A0C9WPB8</accession>
<dbReference type="Proteomes" id="UP000054477">
    <property type="component" value="Unassembled WGS sequence"/>
</dbReference>
<proteinExistence type="predicted"/>
<feature type="compositionally biased region" description="Basic and acidic residues" evidence="1">
    <location>
        <begin position="82"/>
        <end position="91"/>
    </location>
</feature>
<feature type="region of interest" description="Disordered" evidence="1">
    <location>
        <begin position="495"/>
        <end position="544"/>
    </location>
</feature>
<feature type="compositionally biased region" description="Basic and acidic residues" evidence="1">
    <location>
        <begin position="139"/>
        <end position="155"/>
    </location>
</feature>
<feature type="region of interest" description="Disordered" evidence="1">
    <location>
        <begin position="309"/>
        <end position="356"/>
    </location>
</feature>
<evidence type="ECO:0000256" key="1">
    <source>
        <dbReference type="SAM" id="MobiDB-lite"/>
    </source>
</evidence>
<dbReference type="HOGENOM" id="CLU_021256_1_0_1"/>
<sequence>MSARELHALRGNERALSPPKQASRGRKRLQSNADEATPKRSKAANKGEEGSIEVEKEQVKEAATKGKGKKGRKPRMTAAQRAAKDNIEDAKGMPVHLTPTERALEAARTSVAPPERANRSGTTSVLPPAPTVLSSHVRINREPVRRDVDEEKSGDDSDEEGEEGEDGDEGEGEDEGEDEDEGGNRDEDDEGGNRDEDMDEEKKATLASVDDMDLSNLQPPEIQAPANGSSRSTGGILHGRAVGSAPNIGDLFDDMQQEVRPLPRGRINITIVQQPPGDVVVENPVAHLKVLSPCYETFAPLMKKRSVSLGSRSGSVPLGSRSGSVPRSSSVASGSSVGSSNAPAMSDLSENIGGPSKLSKEDKALLLEYLGIDTELPSLGPPGLRSAYQKFKAITNATPKVMGLAKDAEWKAQFNDTHPWLPTIVNFIDIFVAKSQFYQIWKPTFLRAQEYPVMKDWLNQHKDRLSTKDLWSVEAQHTLTFADLKKWLEEKDREADIKQDVKGKRKAPQSPPKLKKKKHDDRDRGVQRKHKKSKTSMEPDRESE</sequence>
<feature type="compositionally biased region" description="Basic residues" evidence="1">
    <location>
        <begin position="503"/>
        <end position="519"/>
    </location>
</feature>
<feature type="compositionally biased region" description="Acidic residues" evidence="1">
    <location>
        <begin position="156"/>
        <end position="190"/>
    </location>
</feature>
<keyword evidence="3" id="KW-1185">Reference proteome</keyword>